<name>A0A9W6HLQ2_9MICO</name>
<dbReference type="PANTHER" id="PTHR37816">
    <property type="entry name" value="YALI0E33011P"/>
    <property type="match status" value="1"/>
</dbReference>
<dbReference type="InterPro" id="IPR027417">
    <property type="entry name" value="P-loop_NTPase"/>
</dbReference>
<dbReference type="PANTHER" id="PTHR37816:SF1">
    <property type="entry name" value="TOXIN"/>
    <property type="match status" value="1"/>
</dbReference>
<gene>
    <name evidence="1" type="ORF">GCM10017591_11360</name>
</gene>
<evidence type="ECO:0008006" key="3">
    <source>
        <dbReference type="Google" id="ProtNLM"/>
    </source>
</evidence>
<reference evidence="1" key="2">
    <citation type="submission" date="2023-01" db="EMBL/GenBank/DDBJ databases">
        <authorList>
            <person name="Sun Q."/>
            <person name="Evtushenko L."/>
        </authorList>
    </citation>
    <scope>NUCLEOTIDE SEQUENCE</scope>
    <source>
        <strain evidence="1">VKM Ac-1940</strain>
    </source>
</reference>
<dbReference type="EMBL" id="BSER01000007">
    <property type="protein sequence ID" value="GLJ95074.1"/>
    <property type="molecule type" value="Genomic_DNA"/>
</dbReference>
<comment type="caution">
    <text evidence="1">The sequence shown here is derived from an EMBL/GenBank/DDBJ whole genome shotgun (WGS) entry which is preliminary data.</text>
</comment>
<organism evidence="1 2">
    <name type="scientific">Microbacterium dextranolyticum</name>
    <dbReference type="NCBI Taxonomy" id="36806"/>
    <lineage>
        <taxon>Bacteria</taxon>
        <taxon>Bacillati</taxon>
        <taxon>Actinomycetota</taxon>
        <taxon>Actinomycetes</taxon>
        <taxon>Micrococcales</taxon>
        <taxon>Microbacteriaceae</taxon>
        <taxon>Microbacterium</taxon>
    </lineage>
</organism>
<dbReference type="AlphaFoldDB" id="A0A9W6HLQ2"/>
<keyword evidence="2" id="KW-1185">Reference proteome</keyword>
<protein>
    <recommendedName>
        <fullName evidence="3">Toxin</fullName>
    </recommendedName>
</protein>
<dbReference type="Gene3D" id="3.40.50.300">
    <property type="entry name" value="P-loop containing nucleotide triphosphate hydrolases"/>
    <property type="match status" value="1"/>
</dbReference>
<dbReference type="RefSeq" id="WP_204964526.1">
    <property type="nucleotide sequence ID" value="NZ_BAAAUR010000004.1"/>
</dbReference>
<reference evidence="1" key="1">
    <citation type="journal article" date="2014" name="Int. J. Syst. Evol. Microbiol.">
        <title>Complete genome sequence of Corynebacterium casei LMG S-19264T (=DSM 44701T), isolated from a smear-ripened cheese.</title>
        <authorList>
            <consortium name="US DOE Joint Genome Institute (JGI-PGF)"/>
            <person name="Walter F."/>
            <person name="Albersmeier A."/>
            <person name="Kalinowski J."/>
            <person name="Ruckert C."/>
        </authorList>
    </citation>
    <scope>NUCLEOTIDE SEQUENCE</scope>
    <source>
        <strain evidence="1">VKM Ac-1940</strain>
    </source>
</reference>
<accession>A0A9W6HLQ2</accession>
<dbReference type="Proteomes" id="UP001142291">
    <property type="component" value="Unassembled WGS sequence"/>
</dbReference>
<dbReference type="SUPFAM" id="SSF52540">
    <property type="entry name" value="P-loop containing nucleoside triphosphate hydrolases"/>
    <property type="match status" value="1"/>
</dbReference>
<evidence type="ECO:0000313" key="2">
    <source>
        <dbReference type="Proteomes" id="UP001142291"/>
    </source>
</evidence>
<evidence type="ECO:0000313" key="1">
    <source>
        <dbReference type="EMBL" id="GLJ95074.1"/>
    </source>
</evidence>
<dbReference type="InterPro" id="IPR052922">
    <property type="entry name" value="Cytidylate_Kinase-2"/>
</dbReference>
<sequence>MPALPDPPRRIRIVGTSGSGKSHLAALVAARTGLPRLELDAVFWDAEWTRRDLDEARGLVRAFVAAHPEGWVTDGNWTSRLDGLLEPGTPGGADVIVWIDHPRRVVMRRVIVRTLRRGVTREVLWHGNRERPSSWLRWAPEKNILRWAWTNHPVMTALMRARIDAGDPVVRLRGQREVDAWLASLAARGRSVGE</sequence>
<proteinExistence type="predicted"/>